<dbReference type="GO" id="GO:0042372">
    <property type="term" value="P:phylloquinone biosynthetic process"/>
    <property type="evidence" value="ECO:0007669"/>
    <property type="project" value="TreeGrafter"/>
</dbReference>
<dbReference type="SUPFAM" id="SSF54637">
    <property type="entry name" value="Thioesterase/thiol ester dehydrase-isomerase"/>
    <property type="match status" value="1"/>
</dbReference>
<dbReference type="GO" id="GO:0005777">
    <property type="term" value="C:peroxisome"/>
    <property type="evidence" value="ECO:0007669"/>
    <property type="project" value="TreeGrafter"/>
</dbReference>
<gene>
    <name evidence="2" type="ORF">SADUNF_Sadunf10G0002900</name>
</gene>
<sequence>MDRSSSSSSNKERLDVALHSFGFEYEEMSPQRVTGRLLVSPKCVQVSLSLSLSLIMGAHLASGLQRVAGIHLSINHVKSAHLGDLILAEATPFSIGKTVQVWDVRIWKLSDPSNSESSKSLVSSSRVTLICNLPVPDHAKEAIENLRSHAKL</sequence>
<dbReference type="CDD" id="cd03443">
    <property type="entry name" value="PaaI_thioesterase"/>
    <property type="match status" value="1"/>
</dbReference>
<protein>
    <recommendedName>
        <fullName evidence="1">Thioesterase domain-containing protein</fullName>
    </recommendedName>
</protein>
<dbReference type="InterPro" id="IPR006683">
    <property type="entry name" value="Thioestr_dom"/>
</dbReference>
<name>A0A835JL51_9ROSI</name>
<evidence type="ECO:0000259" key="1">
    <source>
        <dbReference type="Pfam" id="PF03061"/>
    </source>
</evidence>
<accession>A0A835JL51</accession>
<dbReference type="Proteomes" id="UP000657918">
    <property type="component" value="Unassembled WGS sequence"/>
</dbReference>
<feature type="domain" description="Thioesterase" evidence="1">
    <location>
        <begin position="60"/>
        <end position="110"/>
    </location>
</feature>
<proteinExistence type="predicted"/>
<dbReference type="OrthoDB" id="46529at2759"/>
<reference evidence="2 3" key="1">
    <citation type="submission" date="2020-10" db="EMBL/GenBank/DDBJ databases">
        <title>Plant Genome Project.</title>
        <authorList>
            <person name="Zhang R.-G."/>
        </authorList>
    </citation>
    <scope>NUCLEOTIDE SEQUENCE [LARGE SCALE GENOMIC DNA]</scope>
    <source>
        <strain evidence="2">FAFU-HL-1</strain>
        <tissue evidence="2">Leaf</tissue>
    </source>
</reference>
<evidence type="ECO:0000313" key="2">
    <source>
        <dbReference type="EMBL" id="KAF9673232.1"/>
    </source>
</evidence>
<dbReference type="Pfam" id="PF03061">
    <property type="entry name" value="4HBT"/>
    <property type="match status" value="1"/>
</dbReference>
<organism evidence="2 3">
    <name type="scientific">Salix dunnii</name>
    <dbReference type="NCBI Taxonomy" id="1413687"/>
    <lineage>
        <taxon>Eukaryota</taxon>
        <taxon>Viridiplantae</taxon>
        <taxon>Streptophyta</taxon>
        <taxon>Embryophyta</taxon>
        <taxon>Tracheophyta</taxon>
        <taxon>Spermatophyta</taxon>
        <taxon>Magnoliopsida</taxon>
        <taxon>eudicotyledons</taxon>
        <taxon>Gunneridae</taxon>
        <taxon>Pentapetalae</taxon>
        <taxon>rosids</taxon>
        <taxon>fabids</taxon>
        <taxon>Malpighiales</taxon>
        <taxon>Salicaceae</taxon>
        <taxon>Saliceae</taxon>
        <taxon>Salix</taxon>
    </lineage>
</organism>
<comment type="caution">
    <text evidence="2">The sequence shown here is derived from an EMBL/GenBank/DDBJ whole genome shotgun (WGS) entry which is preliminary data.</text>
</comment>
<dbReference type="GO" id="GO:0061522">
    <property type="term" value="F:1,4-dihydroxy-2-naphthoyl-CoA thioesterase activity"/>
    <property type="evidence" value="ECO:0007669"/>
    <property type="project" value="TreeGrafter"/>
</dbReference>
<dbReference type="PANTHER" id="PTHR43240:SF5">
    <property type="entry name" value="1,4-DIHYDROXY-2-NAPHTHOYL-COA THIOESTERASE 1"/>
    <property type="match status" value="1"/>
</dbReference>
<evidence type="ECO:0000313" key="3">
    <source>
        <dbReference type="Proteomes" id="UP000657918"/>
    </source>
</evidence>
<dbReference type="PANTHER" id="PTHR43240">
    <property type="entry name" value="1,4-DIHYDROXY-2-NAPHTHOYL-COA THIOESTERASE 1"/>
    <property type="match status" value="1"/>
</dbReference>
<keyword evidence="3" id="KW-1185">Reference proteome</keyword>
<dbReference type="EMBL" id="JADGMS010000010">
    <property type="protein sequence ID" value="KAF9673232.1"/>
    <property type="molecule type" value="Genomic_DNA"/>
</dbReference>
<dbReference type="Gene3D" id="3.10.129.10">
    <property type="entry name" value="Hotdog Thioesterase"/>
    <property type="match status" value="1"/>
</dbReference>
<dbReference type="AlphaFoldDB" id="A0A835JL51"/>
<dbReference type="InterPro" id="IPR029069">
    <property type="entry name" value="HotDog_dom_sf"/>
</dbReference>